<dbReference type="GO" id="GO:0016810">
    <property type="term" value="F:hydrolase activity, acting on carbon-nitrogen (but not peptide) bonds"/>
    <property type="evidence" value="ECO:0007669"/>
    <property type="project" value="InterPro"/>
</dbReference>
<dbReference type="Gene3D" id="3.20.20.370">
    <property type="entry name" value="Glycoside hydrolase/deacetylase"/>
    <property type="match status" value="1"/>
</dbReference>
<feature type="signal peptide" evidence="5">
    <location>
        <begin position="1"/>
        <end position="22"/>
    </location>
</feature>
<dbReference type="InterPro" id="IPR011330">
    <property type="entry name" value="Glyco_hydro/deAcase_b/a-brl"/>
</dbReference>
<evidence type="ECO:0000313" key="8">
    <source>
        <dbReference type="Proteomes" id="UP000251075"/>
    </source>
</evidence>
<evidence type="ECO:0000256" key="4">
    <source>
        <dbReference type="ARBA" id="ARBA00032976"/>
    </source>
</evidence>
<feature type="chain" id="PRO_5016759105" description="Chitooligosaccharide deacetylase" evidence="5">
    <location>
        <begin position="23"/>
        <end position="228"/>
    </location>
</feature>
<organism evidence="7 8">
    <name type="scientific">Paramagnetospirillum kuznetsovii</name>
    <dbReference type="NCBI Taxonomy" id="2053833"/>
    <lineage>
        <taxon>Bacteria</taxon>
        <taxon>Pseudomonadati</taxon>
        <taxon>Pseudomonadota</taxon>
        <taxon>Alphaproteobacteria</taxon>
        <taxon>Rhodospirillales</taxon>
        <taxon>Magnetospirillaceae</taxon>
        <taxon>Paramagnetospirillum</taxon>
    </lineage>
</organism>
<dbReference type="Pfam" id="PF01522">
    <property type="entry name" value="Polysacc_deac_1"/>
    <property type="match status" value="1"/>
</dbReference>
<gene>
    <name evidence="7" type="ORF">CU669_12230</name>
</gene>
<evidence type="ECO:0000259" key="6">
    <source>
        <dbReference type="PROSITE" id="PS51677"/>
    </source>
</evidence>
<dbReference type="SUPFAM" id="SSF88713">
    <property type="entry name" value="Glycoside hydrolase/deacetylase"/>
    <property type="match status" value="1"/>
</dbReference>
<reference evidence="7 8" key="1">
    <citation type="submission" date="2017-11" db="EMBL/GenBank/DDBJ databases">
        <title>Draft genome sequence of magnetotactic bacterium Magnetospirillum kuznetsovii LBB-42.</title>
        <authorList>
            <person name="Grouzdev D.S."/>
            <person name="Rysina M.S."/>
            <person name="Baslerov R.V."/>
            <person name="Koziaeva V."/>
        </authorList>
    </citation>
    <scope>NUCLEOTIDE SEQUENCE [LARGE SCALE GENOMIC DNA]</scope>
    <source>
        <strain evidence="7 8">LBB-42</strain>
    </source>
</reference>
<dbReference type="GO" id="GO:0005975">
    <property type="term" value="P:carbohydrate metabolic process"/>
    <property type="evidence" value="ECO:0007669"/>
    <property type="project" value="InterPro"/>
</dbReference>
<comment type="similarity">
    <text evidence="2">Belongs to the polysaccharide deacetylase family.</text>
</comment>
<evidence type="ECO:0000256" key="3">
    <source>
        <dbReference type="ARBA" id="ARBA00020071"/>
    </source>
</evidence>
<accession>A0A364NXA5</accession>
<name>A0A364NXA5_9PROT</name>
<keyword evidence="8" id="KW-1185">Reference proteome</keyword>
<dbReference type="PROSITE" id="PS51677">
    <property type="entry name" value="NODB"/>
    <property type="match status" value="1"/>
</dbReference>
<evidence type="ECO:0000313" key="7">
    <source>
        <dbReference type="EMBL" id="RAU21731.1"/>
    </source>
</evidence>
<proteinExistence type="inferred from homology"/>
<dbReference type="OrthoDB" id="9784220at2"/>
<dbReference type="InterPro" id="IPR002509">
    <property type="entry name" value="NODB_dom"/>
</dbReference>
<dbReference type="AlphaFoldDB" id="A0A364NXA5"/>
<dbReference type="PANTHER" id="PTHR10587">
    <property type="entry name" value="GLYCOSYL TRANSFERASE-RELATED"/>
    <property type="match status" value="1"/>
</dbReference>
<evidence type="ECO:0000256" key="5">
    <source>
        <dbReference type="SAM" id="SignalP"/>
    </source>
</evidence>
<dbReference type="EMBL" id="PGTO01000008">
    <property type="protein sequence ID" value="RAU21731.1"/>
    <property type="molecule type" value="Genomic_DNA"/>
</dbReference>
<sequence length="228" mass="24652">MPTWISSLGLLVALVLAVPVQADVVTGLPGPGRDKVVALTFDGCEGRGAPALLDQSIVTVLEAERVPATLFVTGLFARRNAEGLKRLAASQGVEVENHSFDHPQHMERLDGPAIRKQIEDADRLIEEVTGRKPRFFRFPAGNYDPASLAAVEGTGKTVVHWSFASGDPVRGLTPAHLRDYVLSKIRPGAILIFHINGRAPATAEALPGILAELRKRGYRFARLDEVVP</sequence>
<comment type="caution">
    <text evidence="7">The sequence shown here is derived from an EMBL/GenBank/DDBJ whole genome shotgun (WGS) entry which is preliminary data.</text>
</comment>
<protein>
    <recommendedName>
        <fullName evidence="3">Chitooligosaccharide deacetylase</fullName>
    </recommendedName>
    <alternativeName>
        <fullName evidence="4">Nodulation protein B</fullName>
    </alternativeName>
</protein>
<comment type="function">
    <text evidence="1">Is involved in generating a small heat-stable compound (Nod), an acylated oligomer of N-acetylglucosamine, that stimulates mitosis in various plant protoplasts.</text>
</comment>
<dbReference type="Proteomes" id="UP000251075">
    <property type="component" value="Unassembled WGS sequence"/>
</dbReference>
<dbReference type="PANTHER" id="PTHR10587:SF134">
    <property type="entry name" value="SECRETED PROTEIN"/>
    <property type="match status" value="1"/>
</dbReference>
<evidence type="ECO:0000256" key="1">
    <source>
        <dbReference type="ARBA" id="ARBA00003236"/>
    </source>
</evidence>
<dbReference type="InterPro" id="IPR050248">
    <property type="entry name" value="Polysacc_deacetylase_ArnD"/>
</dbReference>
<feature type="domain" description="NodB homology" evidence="6">
    <location>
        <begin position="35"/>
        <end position="221"/>
    </location>
</feature>
<evidence type="ECO:0000256" key="2">
    <source>
        <dbReference type="ARBA" id="ARBA00010973"/>
    </source>
</evidence>
<keyword evidence="5" id="KW-0732">Signal</keyword>